<proteinExistence type="predicted"/>
<dbReference type="SUPFAM" id="SSF47413">
    <property type="entry name" value="lambda repressor-like DNA-binding domains"/>
    <property type="match status" value="1"/>
</dbReference>
<reference evidence="1 2" key="1">
    <citation type="submission" date="2020-08" db="EMBL/GenBank/DDBJ databases">
        <title>Sequencing the genomes of 1000 actinobacteria strains.</title>
        <authorList>
            <person name="Klenk H.-P."/>
        </authorList>
    </citation>
    <scope>NUCLEOTIDE SEQUENCE [LARGE SCALE GENOMIC DNA]</scope>
    <source>
        <strain evidence="1 2">DSM 45084</strain>
    </source>
</reference>
<organism evidence="1 2">
    <name type="scientific">Saccharothrix violaceirubra</name>
    <dbReference type="NCBI Taxonomy" id="413306"/>
    <lineage>
        <taxon>Bacteria</taxon>
        <taxon>Bacillati</taxon>
        <taxon>Actinomycetota</taxon>
        <taxon>Actinomycetes</taxon>
        <taxon>Pseudonocardiales</taxon>
        <taxon>Pseudonocardiaceae</taxon>
        <taxon>Saccharothrix</taxon>
    </lineage>
</organism>
<comment type="caution">
    <text evidence="1">The sequence shown here is derived from an EMBL/GenBank/DDBJ whole genome shotgun (WGS) entry which is preliminary data.</text>
</comment>
<protein>
    <recommendedName>
        <fullName evidence="3">Transcriptional regulator</fullName>
    </recommendedName>
</protein>
<name>A0A7W7SXA2_9PSEU</name>
<accession>A0A7W7SXA2</accession>
<dbReference type="RefSeq" id="WP_184665569.1">
    <property type="nucleotide sequence ID" value="NZ_BAABAI010000035.1"/>
</dbReference>
<dbReference type="InterPro" id="IPR010982">
    <property type="entry name" value="Lambda_DNA-bd_dom_sf"/>
</dbReference>
<sequence length="78" mass="8843">MQYTIRLRREMFRKAKRLAGFPSDSAVAKAIGVHRSTVKRILDGEIYPGPAFIAGMIMAFSPLRFDDLFEIVRVKVDA</sequence>
<keyword evidence="2" id="KW-1185">Reference proteome</keyword>
<evidence type="ECO:0000313" key="2">
    <source>
        <dbReference type="Proteomes" id="UP000542674"/>
    </source>
</evidence>
<dbReference type="GO" id="GO:0003677">
    <property type="term" value="F:DNA binding"/>
    <property type="evidence" value="ECO:0007669"/>
    <property type="project" value="InterPro"/>
</dbReference>
<dbReference type="EMBL" id="JACHJS010000001">
    <property type="protein sequence ID" value="MBB4962683.1"/>
    <property type="molecule type" value="Genomic_DNA"/>
</dbReference>
<evidence type="ECO:0000313" key="1">
    <source>
        <dbReference type="EMBL" id="MBB4962683.1"/>
    </source>
</evidence>
<gene>
    <name evidence="1" type="ORF">F4559_000042</name>
</gene>
<evidence type="ECO:0008006" key="3">
    <source>
        <dbReference type="Google" id="ProtNLM"/>
    </source>
</evidence>
<dbReference type="Proteomes" id="UP000542674">
    <property type="component" value="Unassembled WGS sequence"/>
</dbReference>
<dbReference type="AlphaFoldDB" id="A0A7W7SXA2"/>